<dbReference type="GO" id="GO:0032259">
    <property type="term" value="P:methylation"/>
    <property type="evidence" value="ECO:0007669"/>
    <property type="project" value="UniProtKB-KW"/>
</dbReference>
<name>D5UDM0_CELFN</name>
<accession>D5UDM0</accession>
<evidence type="ECO:0000313" key="3">
    <source>
        <dbReference type="Proteomes" id="UP000000849"/>
    </source>
</evidence>
<dbReference type="EMBL" id="CP001964">
    <property type="protein sequence ID" value="ADG76476.1"/>
    <property type="molecule type" value="Genomic_DNA"/>
</dbReference>
<reference evidence="2 3" key="1">
    <citation type="journal article" date="2010" name="Stand. Genomic Sci.">
        <title>Complete genome sequence of Cellulomonas flavigena type strain (134).</title>
        <authorList>
            <person name="Abt B."/>
            <person name="Foster B."/>
            <person name="Lapidus A."/>
            <person name="Clum A."/>
            <person name="Sun H."/>
            <person name="Pukall R."/>
            <person name="Lucas S."/>
            <person name="Glavina Del Rio T."/>
            <person name="Nolan M."/>
            <person name="Tice H."/>
            <person name="Cheng J.F."/>
            <person name="Pitluck S."/>
            <person name="Liolios K."/>
            <person name="Ivanova N."/>
            <person name="Mavromatis K."/>
            <person name="Ovchinnikova G."/>
            <person name="Pati A."/>
            <person name="Goodwin L."/>
            <person name="Chen A."/>
            <person name="Palaniappan K."/>
            <person name="Land M."/>
            <person name="Hauser L."/>
            <person name="Chang Y.J."/>
            <person name="Jeffries C.D."/>
            <person name="Rohde M."/>
            <person name="Goker M."/>
            <person name="Woyke T."/>
            <person name="Bristow J."/>
            <person name="Eisen J.A."/>
            <person name="Markowitz V."/>
            <person name="Hugenholtz P."/>
            <person name="Kyrpides N.C."/>
            <person name="Klenk H.P."/>
        </authorList>
    </citation>
    <scope>NUCLEOTIDE SEQUENCE [LARGE SCALE GENOMIC DNA]</scope>
    <source>
        <strain evidence="3">ATCC 482 / DSM 20109 / BCRC 11376 / JCM 18109 / NBRC 3775 / NCIMB 8073 / NRS 134</strain>
    </source>
</reference>
<dbReference type="PANTHER" id="PTHR34203:SF15">
    <property type="entry name" value="SLL1173 PROTEIN"/>
    <property type="match status" value="1"/>
</dbReference>
<protein>
    <submittedName>
        <fullName evidence="2">Methyltransferase FkbM family</fullName>
    </submittedName>
</protein>
<proteinExistence type="predicted"/>
<keyword evidence="3" id="KW-1185">Reference proteome</keyword>
<dbReference type="OrthoDB" id="424472at2"/>
<dbReference type="PANTHER" id="PTHR34203">
    <property type="entry name" value="METHYLTRANSFERASE, FKBM FAMILY PROTEIN"/>
    <property type="match status" value="1"/>
</dbReference>
<dbReference type="HOGENOM" id="CLU_902228_0_0_11"/>
<keyword evidence="2" id="KW-0808">Transferase</keyword>
<dbReference type="SUPFAM" id="SSF53335">
    <property type="entry name" value="S-adenosyl-L-methionine-dependent methyltransferases"/>
    <property type="match status" value="1"/>
</dbReference>
<organism evidence="2 3">
    <name type="scientific">Cellulomonas flavigena (strain ATCC 482 / DSM 20109 / BCRC 11376 / JCM 18109 / NBRC 3775 / NCIMB 8073 / NRS 134)</name>
    <dbReference type="NCBI Taxonomy" id="446466"/>
    <lineage>
        <taxon>Bacteria</taxon>
        <taxon>Bacillati</taxon>
        <taxon>Actinomycetota</taxon>
        <taxon>Actinomycetes</taxon>
        <taxon>Micrococcales</taxon>
        <taxon>Cellulomonadaceae</taxon>
        <taxon>Cellulomonas</taxon>
    </lineage>
</organism>
<dbReference type="InterPro" id="IPR052514">
    <property type="entry name" value="SAM-dependent_MTase"/>
</dbReference>
<dbReference type="InterPro" id="IPR029063">
    <property type="entry name" value="SAM-dependent_MTases_sf"/>
</dbReference>
<dbReference type="AlphaFoldDB" id="D5UDM0"/>
<dbReference type="KEGG" id="cfl:Cfla_3605"/>
<dbReference type="NCBIfam" id="TIGR01444">
    <property type="entry name" value="fkbM_fam"/>
    <property type="match status" value="1"/>
</dbReference>
<gene>
    <name evidence="2" type="ordered locus">Cfla_3605</name>
</gene>
<dbReference type="RefSeq" id="WP_013118804.1">
    <property type="nucleotide sequence ID" value="NC_014151.1"/>
</dbReference>
<dbReference type="InterPro" id="IPR006342">
    <property type="entry name" value="FkbM_mtfrase"/>
</dbReference>
<keyword evidence="2" id="KW-0489">Methyltransferase</keyword>
<dbReference type="Gene3D" id="3.40.50.150">
    <property type="entry name" value="Vaccinia Virus protein VP39"/>
    <property type="match status" value="1"/>
</dbReference>
<dbReference type="Proteomes" id="UP000000849">
    <property type="component" value="Chromosome"/>
</dbReference>
<evidence type="ECO:0000313" key="2">
    <source>
        <dbReference type="EMBL" id="ADG76476.1"/>
    </source>
</evidence>
<sequence length="308" mass="33548">MTGLLTTSHYMRRDEDPAALGLVRLTAREARDCLRDVSTALSRWPGRDGRALARAMAAYHWWMATGSSGRAGTWTLDVGTVRAHVRRHPSDLFVLREVFVDQIYAFPYRDVVGDVRRVLDVGSNVGLSPLYFSSVFPQAEVACVEPVPENLEVLEATRAANDLTWHVVAAAVAAEPGEVTLYPSGWWSSSSTSGHVAHAREASAHRPEHRLGRQPVTVRAVTVPQLLDELGWDGVDVLKMDIEGAEAEVLAADADWLDRVGVLAVDIHAKYVARGELLTVLARHGLRPAAEAGAHASVFVRERGPVAS</sequence>
<feature type="domain" description="Methyltransferase FkbM" evidence="1">
    <location>
        <begin position="120"/>
        <end position="277"/>
    </location>
</feature>
<evidence type="ECO:0000259" key="1">
    <source>
        <dbReference type="Pfam" id="PF05050"/>
    </source>
</evidence>
<dbReference type="GO" id="GO:0008168">
    <property type="term" value="F:methyltransferase activity"/>
    <property type="evidence" value="ECO:0007669"/>
    <property type="project" value="UniProtKB-KW"/>
</dbReference>
<dbReference type="eggNOG" id="COG4123">
    <property type="taxonomic scope" value="Bacteria"/>
</dbReference>
<dbReference type="Pfam" id="PF05050">
    <property type="entry name" value="Methyltransf_21"/>
    <property type="match status" value="1"/>
</dbReference>
<dbReference type="STRING" id="446466.Cfla_3605"/>